<reference evidence="1 2" key="2">
    <citation type="journal article" date="2010" name="Stand. Genomic Sci.">
        <title>Complete genome sequence of Nakamurella multipartita type strain (Y-104).</title>
        <authorList>
            <person name="Tice H."/>
            <person name="Mayilraj S."/>
            <person name="Sims D."/>
            <person name="Lapidus A."/>
            <person name="Nolan M."/>
            <person name="Lucas S."/>
            <person name="Glavina Del Rio T."/>
            <person name="Copeland A."/>
            <person name="Cheng J.F."/>
            <person name="Meincke L."/>
            <person name="Bruce D."/>
            <person name="Goodwin L."/>
            <person name="Pitluck S."/>
            <person name="Ivanova N."/>
            <person name="Mavromatis K."/>
            <person name="Ovchinnikova G."/>
            <person name="Pati A."/>
            <person name="Chen A."/>
            <person name="Palaniappan K."/>
            <person name="Land M."/>
            <person name="Hauser L."/>
            <person name="Chang Y.J."/>
            <person name="Jeffries C.D."/>
            <person name="Detter J.C."/>
            <person name="Brettin T."/>
            <person name="Rohde M."/>
            <person name="Goker M."/>
            <person name="Bristow J."/>
            <person name="Eisen J.A."/>
            <person name="Markowitz V."/>
            <person name="Hugenholtz P."/>
            <person name="Kyrpides N.C."/>
            <person name="Klenk H.P."/>
            <person name="Chen F."/>
        </authorList>
    </citation>
    <scope>NUCLEOTIDE SEQUENCE [LARGE SCALE GENOMIC DNA]</scope>
    <source>
        <strain evidence="2">ATCC 700099 / DSM 44233 / CIP 104796 / JCM 9543 / NBRC 105858 / Y-104</strain>
    </source>
</reference>
<name>C8XEQ0_NAKMY</name>
<dbReference type="Proteomes" id="UP000002218">
    <property type="component" value="Chromosome"/>
</dbReference>
<proteinExistence type="predicted"/>
<organism evidence="1 2">
    <name type="scientific">Nakamurella multipartita (strain ATCC 700099 / DSM 44233 / CIP 104796 / JCM 9543 / NBRC 105858 / Y-104)</name>
    <name type="common">Microsphaera multipartita</name>
    <dbReference type="NCBI Taxonomy" id="479431"/>
    <lineage>
        <taxon>Bacteria</taxon>
        <taxon>Bacillati</taxon>
        <taxon>Actinomycetota</taxon>
        <taxon>Actinomycetes</taxon>
        <taxon>Nakamurellales</taxon>
        <taxon>Nakamurellaceae</taxon>
        <taxon>Nakamurella</taxon>
    </lineage>
</organism>
<evidence type="ECO:0000313" key="2">
    <source>
        <dbReference type="Proteomes" id="UP000002218"/>
    </source>
</evidence>
<dbReference type="KEGG" id="nml:Namu_3476"/>
<dbReference type="STRING" id="479431.Namu_3476"/>
<protein>
    <submittedName>
        <fullName evidence="1">Uncharacterized protein</fullName>
    </submittedName>
</protein>
<gene>
    <name evidence="1" type="ordered locus">Namu_3476</name>
</gene>
<keyword evidence="2" id="KW-1185">Reference proteome</keyword>
<dbReference type="InParanoid" id="C8XEQ0"/>
<evidence type="ECO:0000313" key="1">
    <source>
        <dbReference type="EMBL" id="ACV79801.1"/>
    </source>
</evidence>
<sequence length="148" mass="16180">MTITSTVPSITPCPVNWCPTDGSHQWVADRPEIGIERWHTLSVQDFTSIDGDVTSEVAVECFETSDGVQQTTVELFSGRAQLLNRAEANELMDSIRRAADLAFDPQPDADLDEFEAATAELVQRAANPADVNRLVAAAIRFRNAYLGA</sequence>
<dbReference type="RefSeq" id="WP_015748662.1">
    <property type="nucleotide sequence ID" value="NC_013235.1"/>
</dbReference>
<dbReference type="AlphaFoldDB" id="C8XEQ0"/>
<dbReference type="EMBL" id="CP001737">
    <property type="protein sequence ID" value="ACV79801.1"/>
    <property type="molecule type" value="Genomic_DNA"/>
</dbReference>
<dbReference type="HOGENOM" id="CLU_1756895_0_0_11"/>
<reference evidence="2" key="1">
    <citation type="submission" date="2009-09" db="EMBL/GenBank/DDBJ databases">
        <title>The complete genome of Nakamurella multipartita DSM 44233.</title>
        <authorList>
            <consortium name="US DOE Joint Genome Institute (JGI-PGF)"/>
            <person name="Lucas S."/>
            <person name="Copeland A."/>
            <person name="Lapidus A."/>
            <person name="Glavina del Rio T."/>
            <person name="Dalin E."/>
            <person name="Tice H."/>
            <person name="Bruce D."/>
            <person name="Goodwin L."/>
            <person name="Pitluck S."/>
            <person name="Kyrpides N."/>
            <person name="Mavromatis K."/>
            <person name="Ivanova N."/>
            <person name="Ovchinnikova G."/>
            <person name="Sims D."/>
            <person name="Meincke L."/>
            <person name="Brettin T."/>
            <person name="Detter J.C."/>
            <person name="Han C."/>
            <person name="Larimer F."/>
            <person name="Land M."/>
            <person name="Hauser L."/>
            <person name="Markowitz V."/>
            <person name="Cheng J.-F."/>
            <person name="Hugenholtz P."/>
            <person name="Woyke T."/>
            <person name="Wu D."/>
            <person name="Klenk H.-P."/>
            <person name="Eisen J.A."/>
        </authorList>
    </citation>
    <scope>NUCLEOTIDE SEQUENCE [LARGE SCALE GENOMIC DNA]</scope>
    <source>
        <strain evidence="2">ATCC 700099 / DSM 44233 / CIP 104796 / JCM 9543 / NBRC 105858 / Y-104</strain>
    </source>
</reference>
<accession>C8XEQ0</accession>